<dbReference type="Gene3D" id="2.170.270.10">
    <property type="entry name" value="SET domain"/>
    <property type="match status" value="1"/>
</dbReference>
<keyword evidence="5" id="KW-1185">Reference proteome</keyword>
<dbReference type="SUPFAM" id="SSF82199">
    <property type="entry name" value="SET domain"/>
    <property type="match status" value="1"/>
</dbReference>
<protein>
    <recommendedName>
        <fullName evidence="6">SET domain-containing protein</fullName>
    </recommendedName>
</protein>
<dbReference type="EMBL" id="JAURVH010000032">
    <property type="protein sequence ID" value="KAK5936329.1"/>
    <property type="molecule type" value="Genomic_DNA"/>
</dbReference>
<organism evidence="3 5">
    <name type="scientific">Champsocephalus gunnari</name>
    <name type="common">Mackerel icefish</name>
    <dbReference type="NCBI Taxonomy" id="52237"/>
    <lineage>
        <taxon>Eukaryota</taxon>
        <taxon>Metazoa</taxon>
        <taxon>Chordata</taxon>
        <taxon>Craniata</taxon>
        <taxon>Vertebrata</taxon>
        <taxon>Euteleostomi</taxon>
        <taxon>Actinopterygii</taxon>
        <taxon>Neopterygii</taxon>
        <taxon>Teleostei</taxon>
        <taxon>Neoteleostei</taxon>
        <taxon>Acanthomorphata</taxon>
        <taxon>Eupercaria</taxon>
        <taxon>Perciformes</taxon>
        <taxon>Notothenioidei</taxon>
        <taxon>Channichthyidae</taxon>
        <taxon>Champsocephalus</taxon>
    </lineage>
</organism>
<proteinExistence type="predicted"/>
<dbReference type="EMBL" id="JAURVH010001536">
    <property type="protein sequence ID" value="KAK5891528.1"/>
    <property type="molecule type" value="Genomic_DNA"/>
</dbReference>
<sequence>MLCVDGSLLETRQHPVRALSALFQSRAGVGLLSGTLGGEGKGVVATCPMDKGDVVCDYHGTLISEAE</sequence>
<evidence type="ECO:0000313" key="1">
    <source>
        <dbReference type="EMBL" id="KAK5891528.1"/>
    </source>
</evidence>
<evidence type="ECO:0000313" key="3">
    <source>
        <dbReference type="EMBL" id="KAK5936321.1"/>
    </source>
</evidence>
<evidence type="ECO:0000313" key="5">
    <source>
        <dbReference type="Proteomes" id="UP001331515"/>
    </source>
</evidence>
<dbReference type="EMBL" id="JAURVH010000033">
    <property type="protein sequence ID" value="KAK5936321.1"/>
    <property type="molecule type" value="Genomic_DNA"/>
</dbReference>
<dbReference type="AlphaFoldDB" id="A0AAN8I1V0"/>
<dbReference type="InterPro" id="IPR046341">
    <property type="entry name" value="SET_dom_sf"/>
</dbReference>
<evidence type="ECO:0000313" key="2">
    <source>
        <dbReference type="EMBL" id="KAK5891533.1"/>
    </source>
</evidence>
<accession>A0AAN8I1V0</accession>
<name>A0AAN8I1V0_CHAGU</name>
<dbReference type="EMBL" id="JAURVH010001536">
    <property type="protein sequence ID" value="KAK5891533.1"/>
    <property type="molecule type" value="Genomic_DNA"/>
</dbReference>
<reference evidence="3 5" key="1">
    <citation type="journal article" date="2023" name="Mol. Biol. Evol.">
        <title>Genomics of Secondarily Temperate Adaptation in the Only Non-Antarctic Icefish.</title>
        <authorList>
            <person name="Rivera-Colon A.G."/>
            <person name="Rayamajhi N."/>
            <person name="Minhas B.F."/>
            <person name="Madrigal G."/>
            <person name="Bilyk K.T."/>
            <person name="Yoon V."/>
            <person name="Hune M."/>
            <person name="Gregory S."/>
            <person name="Cheng C.H.C."/>
            <person name="Catchen J.M."/>
        </authorList>
    </citation>
    <scope>NUCLEOTIDE SEQUENCE [LARGE SCALE GENOMIC DNA]</scope>
    <source>
        <tissue evidence="3">White muscle</tissue>
    </source>
</reference>
<dbReference type="Proteomes" id="UP001331515">
    <property type="component" value="Unassembled WGS sequence"/>
</dbReference>
<evidence type="ECO:0000313" key="4">
    <source>
        <dbReference type="EMBL" id="KAK5936329.1"/>
    </source>
</evidence>
<comment type="caution">
    <text evidence="3">The sequence shown here is derived from an EMBL/GenBank/DDBJ whole genome shotgun (WGS) entry which is preliminary data.</text>
</comment>
<gene>
    <name evidence="1" type="ORF">CgunFtcFv8_018766</name>
    <name evidence="2" type="ORF">CgunFtcFv8_018769</name>
    <name evidence="4" type="ORF">CgunFtcFv8_027821</name>
    <name evidence="3" type="ORF">CgunFtcFv8_027833</name>
</gene>
<evidence type="ECO:0008006" key="6">
    <source>
        <dbReference type="Google" id="ProtNLM"/>
    </source>
</evidence>